<sequence>MTVVSLVGTQLTDDGANADVIRELEDLLRQARRGEIKGFAIAAGRPNGHVHTGWAGIGALTVLGGVQVLATRLASACWHDT</sequence>
<dbReference type="Proteomes" id="UP000252023">
    <property type="component" value="Chromosome"/>
</dbReference>
<dbReference type="EMBL" id="CP030918">
    <property type="protein sequence ID" value="AXC50049.1"/>
    <property type="molecule type" value="Genomic_DNA"/>
</dbReference>
<gene>
    <name evidence="1" type="ORF">DRW48_10425</name>
</gene>
<accession>A0A344PKZ4</accession>
<organism evidence="1 2">
    <name type="scientific">Paracoccus suum</name>
    <dbReference type="NCBI Taxonomy" id="2259340"/>
    <lineage>
        <taxon>Bacteria</taxon>
        <taxon>Pseudomonadati</taxon>
        <taxon>Pseudomonadota</taxon>
        <taxon>Alphaproteobacteria</taxon>
        <taxon>Rhodobacterales</taxon>
        <taxon>Paracoccaceae</taxon>
        <taxon>Paracoccus</taxon>
    </lineage>
</organism>
<evidence type="ECO:0000313" key="2">
    <source>
        <dbReference type="Proteomes" id="UP000252023"/>
    </source>
</evidence>
<keyword evidence="2" id="KW-1185">Reference proteome</keyword>
<dbReference type="OrthoDB" id="2654937at2"/>
<dbReference type="KEGG" id="pars:DRW48_10425"/>
<dbReference type="AlphaFoldDB" id="A0A344PKZ4"/>
<evidence type="ECO:0000313" key="1">
    <source>
        <dbReference type="EMBL" id="AXC50049.1"/>
    </source>
</evidence>
<name>A0A344PKZ4_9RHOB</name>
<proteinExistence type="predicted"/>
<protein>
    <submittedName>
        <fullName evidence="1">Uncharacterized protein</fullName>
    </submittedName>
</protein>
<dbReference type="RefSeq" id="WP_114076368.1">
    <property type="nucleotide sequence ID" value="NZ_CP030918.1"/>
</dbReference>
<reference evidence="2" key="1">
    <citation type="submission" date="2018-07" db="EMBL/GenBank/DDBJ databases">
        <title>Genome sequencing of Paracoccus sp. SC2-6.</title>
        <authorList>
            <person name="Heo J."/>
            <person name="Kim S.-J."/>
            <person name="Kwon S.-W."/>
        </authorList>
    </citation>
    <scope>NUCLEOTIDE SEQUENCE [LARGE SCALE GENOMIC DNA]</scope>
    <source>
        <strain evidence="2">SC2-6</strain>
    </source>
</reference>